<evidence type="ECO:0000313" key="8">
    <source>
        <dbReference type="EMBL" id="EMR12482.1"/>
    </source>
</evidence>
<evidence type="ECO:0000256" key="7">
    <source>
        <dbReference type="SAM" id="Phobius"/>
    </source>
</evidence>
<feature type="transmembrane region" description="Helical" evidence="7">
    <location>
        <begin position="117"/>
        <end position="138"/>
    </location>
</feature>
<feature type="transmembrane region" description="Helical" evidence="7">
    <location>
        <begin position="293"/>
        <end position="316"/>
    </location>
</feature>
<evidence type="ECO:0000256" key="5">
    <source>
        <dbReference type="ARBA" id="ARBA00022989"/>
    </source>
</evidence>
<feature type="transmembrane region" description="Helical" evidence="7">
    <location>
        <begin position="150"/>
        <end position="169"/>
    </location>
</feature>
<sequence>MIPSILGLMAITTASVVDGMFVGQFVSAEGLAAINLLIPYLSLLFGLALMIAIGGAVRAGHYLGEGNHSAASGLMGLCLLAITIIALAFMSMSLLAGTHILRFLGTPDSLLPLIQPYFRIISAVLVLQTLTMVLYYFIRLDGGQRLATTALTIGALANILLDALLIIVFEMGLLGAAFATAVSQTVQLIILSGFFLRKHRRLQLQFPWAQWRQLIKVAFNGLSELANEISAGVVILVLNLILVKQLGVEGVAAFAVVNYLIFVSLMLYYGIADALHLLASQNHGAGQFLRIQGFVRTALTMVLIVSACITAMLLIWPEKVSGMFISDASEDALQLSAAYISLVWPLFVINGINVTLAIYLTAMQQPVPSMLIALSRGLVLPVSLLLSLSALLPQPLFLVALPIAEWLTFILASLLFWQYRPLHRRWQKTKNAA</sequence>
<keyword evidence="2" id="KW-0813">Transport</keyword>
<keyword evidence="9" id="KW-1185">Reference proteome</keyword>
<dbReference type="STRING" id="1286106.MPL1_09857"/>
<evidence type="ECO:0000313" key="9">
    <source>
        <dbReference type="Proteomes" id="UP000012019"/>
    </source>
</evidence>
<proteinExistence type="predicted"/>
<dbReference type="Proteomes" id="UP000012019">
    <property type="component" value="Unassembled WGS sequence"/>
</dbReference>
<dbReference type="PANTHER" id="PTHR43823">
    <property type="entry name" value="SPORULATION PROTEIN YKVU"/>
    <property type="match status" value="1"/>
</dbReference>
<dbReference type="PIRSF" id="PIRSF006603">
    <property type="entry name" value="DinF"/>
    <property type="match status" value="1"/>
</dbReference>
<dbReference type="AlphaFoldDB" id="M7NZ23"/>
<feature type="transmembrane region" description="Helical" evidence="7">
    <location>
        <begin position="336"/>
        <end position="359"/>
    </location>
</feature>
<name>M7NZ23_9GAMM</name>
<evidence type="ECO:0000256" key="4">
    <source>
        <dbReference type="ARBA" id="ARBA00022692"/>
    </source>
</evidence>
<dbReference type="InterPro" id="IPR048279">
    <property type="entry name" value="MdtK-like"/>
</dbReference>
<accession>M7NZ23</accession>
<dbReference type="EMBL" id="APHR01000054">
    <property type="protein sequence ID" value="EMR12482.1"/>
    <property type="molecule type" value="Genomic_DNA"/>
</dbReference>
<dbReference type="GO" id="GO:0005886">
    <property type="term" value="C:plasma membrane"/>
    <property type="evidence" value="ECO:0007669"/>
    <property type="project" value="UniProtKB-SubCell"/>
</dbReference>
<keyword evidence="6 7" id="KW-0472">Membrane</keyword>
<feature type="transmembrane region" description="Helical" evidence="7">
    <location>
        <begin position="175"/>
        <end position="196"/>
    </location>
</feature>
<evidence type="ECO:0000256" key="1">
    <source>
        <dbReference type="ARBA" id="ARBA00004429"/>
    </source>
</evidence>
<dbReference type="eggNOG" id="COG0534">
    <property type="taxonomic scope" value="Bacteria"/>
</dbReference>
<feature type="transmembrane region" description="Helical" evidence="7">
    <location>
        <begin position="217"/>
        <end position="238"/>
    </location>
</feature>
<organism evidence="8 9">
    <name type="scientific">Methylophaga lonarensis MPL</name>
    <dbReference type="NCBI Taxonomy" id="1286106"/>
    <lineage>
        <taxon>Bacteria</taxon>
        <taxon>Pseudomonadati</taxon>
        <taxon>Pseudomonadota</taxon>
        <taxon>Gammaproteobacteria</taxon>
        <taxon>Thiotrichales</taxon>
        <taxon>Piscirickettsiaceae</taxon>
        <taxon>Methylophaga</taxon>
    </lineage>
</organism>
<keyword evidence="4 7" id="KW-0812">Transmembrane</keyword>
<feature type="transmembrane region" description="Helical" evidence="7">
    <location>
        <begin position="371"/>
        <end position="390"/>
    </location>
</feature>
<dbReference type="PANTHER" id="PTHR43823:SF3">
    <property type="entry name" value="MULTIDRUG EXPORT PROTEIN MEPA"/>
    <property type="match status" value="1"/>
</dbReference>
<comment type="subcellular location">
    <subcellularLocation>
        <location evidence="1">Cell inner membrane</location>
        <topology evidence="1">Multi-pass membrane protein</topology>
    </subcellularLocation>
</comment>
<evidence type="ECO:0000256" key="2">
    <source>
        <dbReference type="ARBA" id="ARBA00022448"/>
    </source>
</evidence>
<protein>
    <submittedName>
        <fullName evidence="8">Multi antimicrobial extrusion protein</fullName>
    </submittedName>
</protein>
<feature type="transmembrane region" description="Helical" evidence="7">
    <location>
        <begin position="250"/>
        <end position="272"/>
    </location>
</feature>
<dbReference type="GO" id="GO:0042910">
    <property type="term" value="F:xenobiotic transmembrane transporter activity"/>
    <property type="evidence" value="ECO:0007669"/>
    <property type="project" value="InterPro"/>
</dbReference>
<dbReference type="Pfam" id="PF01554">
    <property type="entry name" value="MatE"/>
    <property type="match status" value="2"/>
</dbReference>
<dbReference type="InterPro" id="IPR051327">
    <property type="entry name" value="MATE_MepA_subfamily"/>
</dbReference>
<dbReference type="GO" id="GO:0015297">
    <property type="term" value="F:antiporter activity"/>
    <property type="evidence" value="ECO:0007669"/>
    <property type="project" value="InterPro"/>
</dbReference>
<reference evidence="8 9" key="1">
    <citation type="journal article" date="2013" name="Genome Announc.">
        <title>Draft Genome Sequence of Methylophaga lonarensis MPLT, a Haloalkaliphilic (Non-Methane-Utilizing) Methylotroph.</title>
        <authorList>
            <person name="Shetty S.A."/>
            <person name="Marathe N.P."/>
            <person name="Munot H."/>
            <person name="Antony C.P."/>
            <person name="Dhotre D.P."/>
            <person name="Murrell J.C."/>
            <person name="Shouche Y.S."/>
        </authorList>
    </citation>
    <scope>NUCLEOTIDE SEQUENCE [LARGE SCALE GENOMIC DNA]</scope>
    <source>
        <strain evidence="8 9">MPL</strain>
    </source>
</reference>
<evidence type="ECO:0000256" key="6">
    <source>
        <dbReference type="ARBA" id="ARBA00023136"/>
    </source>
</evidence>
<feature type="transmembrane region" description="Helical" evidence="7">
    <location>
        <begin position="38"/>
        <end position="59"/>
    </location>
</feature>
<keyword evidence="3" id="KW-1003">Cell membrane</keyword>
<comment type="caution">
    <text evidence="8">The sequence shown here is derived from an EMBL/GenBank/DDBJ whole genome shotgun (WGS) entry which is preliminary data.</text>
</comment>
<gene>
    <name evidence="8" type="ORF">MPL1_09857</name>
</gene>
<dbReference type="PATRIC" id="fig|1286106.3.peg.1972"/>
<feature type="transmembrane region" description="Helical" evidence="7">
    <location>
        <begin position="396"/>
        <end position="417"/>
    </location>
</feature>
<feature type="transmembrane region" description="Helical" evidence="7">
    <location>
        <begin position="71"/>
        <end position="97"/>
    </location>
</feature>
<evidence type="ECO:0000256" key="3">
    <source>
        <dbReference type="ARBA" id="ARBA00022475"/>
    </source>
</evidence>
<dbReference type="InterPro" id="IPR002528">
    <property type="entry name" value="MATE_fam"/>
</dbReference>
<keyword evidence="5 7" id="KW-1133">Transmembrane helix</keyword>